<evidence type="ECO:0000256" key="1">
    <source>
        <dbReference type="ARBA" id="ARBA00002606"/>
    </source>
</evidence>
<evidence type="ECO:0000259" key="10">
    <source>
        <dbReference type="Pfam" id="PF02911"/>
    </source>
</evidence>
<sequence length="360" mass="37489">MSGAAAALRVGFAGTPEFARVALAALLDAGFPVPLVLTQPDRPAGRGMKLQASPVKQLALERSIAVAQPRSLRLDGKYPDDAAAARQALADARLDVLVVAAYGLILPQWVLDDLSAARPPEGASAPRGGSKPRAAGSVEAWQGLGCLNIHASLLPRWRGAAPIHRAIEAGDAETGVTIMQMDAGLDTGDMLLEARLPIGAQDTTAALHDRLAALGGRLIVQALQDARQGRLRPVPQPAEGITYAHKIDKAEAAIDWREPAAVIARRVRAFDPFPGASTTLDGEALKLWRCEIDSCTPLKDKGPGHILLASDAGVTVACGDGTALRLTELQRAGGRRLAARDFLRGFALAPGQVLGSGGGA</sequence>
<dbReference type="InterPro" id="IPR001555">
    <property type="entry name" value="GART_AS"/>
</dbReference>
<dbReference type="InterPro" id="IPR005793">
    <property type="entry name" value="Formyl_trans_C"/>
</dbReference>
<dbReference type="Gene3D" id="3.10.25.10">
    <property type="entry name" value="Formyl transferase, C-terminal domain"/>
    <property type="match status" value="1"/>
</dbReference>
<protein>
    <recommendedName>
        <fullName evidence="4 8">Methionyl-tRNA formyltransferase</fullName>
        <ecNumber evidence="3 8">2.1.2.9</ecNumber>
    </recommendedName>
</protein>
<evidence type="ECO:0000256" key="8">
    <source>
        <dbReference type="HAMAP-Rule" id="MF_00182"/>
    </source>
</evidence>
<dbReference type="CDD" id="cd08704">
    <property type="entry name" value="Met_tRNA_FMT_C"/>
    <property type="match status" value="1"/>
</dbReference>
<dbReference type="HAMAP" id="MF_00182">
    <property type="entry name" value="Formyl_trans"/>
    <property type="match status" value="1"/>
</dbReference>
<keyword evidence="12" id="KW-1185">Reference proteome</keyword>
<dbReference type="PANTHER" id="PTHR11138">
    <property type="entry name" value="METHIONYL-TRNA FORMYLTRANSFERASE"/>
    <property type="match status" value="1"/>
</dbReference>
<comment type="catalytic activity">
    <reaction evidence="7 8">
        <text>L-methionyl-tRNA(fMet) + (6R)-10-formyltetrahydrofolate = N-formyl-L-methionyl-tRNA(fMet) + (6S)-5,6,7,8-tetrahydrofolate + H(+)</text>
        <dbReference type="Rhea" id="RHEA:24380"/>
        <dbReference type="Rhea" id="RHEA-COMP:9952"/>
        <dbReference type="Rhea" id="RHEA-COMP:9953"/>
        <dbReference type="ChEBI" id="CHEBI:15378"/>
        <dbReference type="ChEBI" id="CHEBI:57453"/>
        <dbReference type="ChEBI" id="CHEBI:78530"/>
        <dbReference type="ChEBI" id="CHEBI:78844"/>
        <dbReference type="ChEBI" id="CHEBI:195366"/>
        <dbReference type="EC" id="2.1.2.9"/>
    </reaction>
</comment>
<gene>
    <name evidence="8" type="primary">fmt</name>
    <name evidence="11" type="ORF">SAMN05428957_102397</name>
</gene>
<dbReference type="PANTHER" id="PTHR11138:SF5">
    <property type="entry name" value="METHIONYL-TRNA FORMYLTRANSFERASE, MITOCHONDRIAL"/>
    <property type="match status" value="1"/>
</dbReference>
<feature type="domain" description="Formyl transferase C-terminal" evidence="10">
    <location>
        <begin position="246"/>
        <end position="346"/>
    </location>
</feature>
<dbReference type="EC" id="2.1.2.9" evidence="3 8"/>
<evidence type="ECO:0000256" key="7">
    <source>
        <dbReference type="ARBA" id="ARBA00048558"/>
    </source>
</evidence>
<dbReference type="InterPro" id="IPR005794">
    <property type="entry name" value="Fmt"/>
</dbReference>
<dbReference type="Gene3D" id="3.40.50.170">
    <property type="entry name" value="Formyl transferase, N-terminal domain"/>
    <property type="match status" value="1"/>
</dbReference>
<feature type="domain" description="Formyl transferase N-terminal" evidence="9">
    <location>
        <begin position="143"/>
        <end position="223"/>
    </location>
</feature>
<dbReference type="InterPro" id="IPR041711">
    <property type="entry name" value="Met-tRNA-FMT_N"/>
</dbReference>
<accession>A0A1G9QKT4</accession>
<dbReference type="InterPro" id="IPR044135">
    <property type="entry name" value="Met-tRNA-FMT_C"/>
</dbReference>
<dbReference type="Pfam" id="PF02911">
    <property type="entry name" value="Formyl_trans_C"/>
    <property type="match status" value="1"/>
</dbReference>
<evidence type="ECO:0000256" key="6">
    <source>
        <dbReference type="ARBA" id="ARBA00022917"/>
    </source>
</evidence>
<dbReference type="Proteomes" id="UP000198552">
    <property type="component" value="Unassembled WGS sequence"/>
</dbReference>
<dbReference type="SUPFAM" id="SSF50486">
    <property type="entry name" value="FMT C-terminal domain-like"/>
    <property type="match status" value="1"/>
</dbReference>
<evidence type="ECO:0000259" key="9">
    <source>
        <dbReference type="Pfam" id="PF00551"/>
    </source>
</evidence>
<keyword evidence="6 8" id="KW-0648">Protein biosynthesis</keyword>
<feature type="domain" description="Formyl transferase N-terminal" evidence="9">
    <location>
        <begin position="14"/>
        <end position="113"/>
    </location>
</feature>
<comment type="function">
    <text evidence="1 8">Attaches a formyl group to the free amino group of methionyl-tRNA(fMet). The formyl group appears to play a dual role in the initiator identity of N-formylmethionyl-tRNA by promoting its recognition by IF2 and preventing the misappropriation of this tRNA by the elongation apparatus.</text>
</comment>
<name>A0A1G9QKT4_9BURK</name>
<dbReference type="InterPro" id="IPR037022">
    <property type="entry name" value="Formyl_trans_C_sf"/>
</dbReference>
<evidence type="ECO:0000256" key="2">
    <source>
        <dbReference type="ARBA" id="ARBA00010699"/>
    </source>
</evidence>
<dbReference type="GO" id="GO:0004479">
    <property type="term" value="F:methionyl-tRNA formyltransferase activity"/>
    <property type="evidence" value="ECO:0007669"/>
    <property type="project" value="UniProtKB-UniRule"/>
</dbReference>
<dbReference type="STRING" id="1527607.SAMN05428957_102397"/>
<dbReference type="InterPro" id="IPR036477">
    <property type="entry name" value="Formyl_transf_N_sf"/>
</dbReference>
<dbReference type="EMBL" id="FNHP01000002">
    <property type="protein sequence ID" value="SDM11616.1"/>
    <property type="molecule type" value="Genomic_DNA"/>
</dbReference>
<keyword evidence="5 8" id="KW-0808">Transferase</keyword>
<proteinExistence type="inferred from homology"/>
<dbReference type="GO" id="GO:0005829">
    <property type="term" value="C:cytosol"/>
    <property type="evidence" value="ECO:0007669"/>
    <property type="project" value="TreeGrafter"/>
</dbReference>
<organism evidence="11 12">
    <name type="scientific">Oryzisolibacter propanilivorax</name>
    <dbReference type="NCBI Taxonomy" id="1527607"/>
    <lineage>
        <taxon>Bacteria</taxon>
        <taxon>Pseudomonadati</taxon>
        <taxon>Pseudomonadota</taxon>
        <taxon>Betaproteobacteria</taxon>
        <taxon>Burkholderiales</taxon>
        <taxon>Comamonadaceae</taxon>
        <taxon>Oryzisolibacter</taxon>
    </lineage>
</organism>
<dbReference type="Pfam" id="PF00551">
    <property type="entry name" value="Formyl_trans_N"/>
    <property type="match status" value="2"/>
</dbReference>
<evidence type="ECO:0000313" key="12">
    <source>
        <dbReference type="Proteomes" id="UP000198552"/>
    </source>
</evidence>
<dbReference type="SUPFAM" id="SSF53328">
    <property type="entry name" value="Formyltransferase"/>
    <property type="match status" value="2"/>
</dbReference>
<evidence type="ECO:0000256" key="3">
    <source>
        <dbReference type="ARBA" id="ARBA00012261"/>
    </source>
</evidence>
<reference evidence="12" key="1">
    <citation type="submission" date="2016-10" db="EMBL/GenBank/DDBJ databases">
        <authorList>
            <person name="Varghese N."/>
            <person name="Submissions S."/>
        </authorList>
    </citation>
    <scope>NUCLEOTIDE SEQUENCE [LARGE SCALE GENOMIC DNA]</scope>
    <source>
        <strain evidence="12">EPL6</strain>
    </source>
</reference>
<dbReference type="CDD" id="cd08646">
    <property type="entry name" value="FMT_core_Met-tRNA-FMT_N"/>
    <property type="match status" value="1"/>
</dbReference>
<dbReference type="InterPro" id="IPR002376">
    <property type="entry name" value="Formyl_transf_N"/>
</dbReference>
<comment type="similarity">
    <text evidence="2 8">Belongs to the Fmt family.</text>
</comment>
<evidence type="ECO:0000256" key="5">
    <source>
        <dbReference type="ARBA" id="ARBA00022679"/>
    </source>
</evidence>
<feature type="binding site" evidence="8">
    <location>
        <begin position="152"/>
        <end position="155"/>
    </location>
    <ligand>
        <name>(6S)-5,6,7,8-tetrahydrofolate</name>
        <dbReference type="ChEBI" id="CHEBI:57453"/>
    </ligand>
</feature>
<dbReference type="NCBIfam" id="TIGR00460">
    <property type="entry name" value="fmt"/>
    <property type="match status" value="1"/>
</dbReference>
<dbReference type="AlphaFoldDB" id="A0A1G9QKT4"/>
<dbReference type="PROSITE" id="PS00373">
    <property type="entry name" value="GART"/>
    <property type="match status" value="1"/>
</dbReference>
<evidence type="ECO:0000256" key="4">
    <source>
        <dbReference type="ARBA" id="ARBA00016014"/>
    </source>
</evidence>
<dbReference type="InterPro" id="IPR011034">
    <property type="entry name" value="Formyl_transferase-like_C_sf"/>
</dbReference>
<evidence type="ECO:0000313" key="11">
    <source>
        <dbReference type="EMBL" id="SDM11616.1"/>
    </source>
</evidence>